<reference evidence="9 10" key="1">
    <citation type="submission" date="2015-10" db="EMBL/GenBank/DDBJ databases">
        <title>Draft genome sequence of Streptomyces canus DSM 40017, type strain for the species Streptomyces canus.</title>
        <authorList>
            <person name="Ruckert C."/>
            <person name="Winkler A."/>
            <person name="Kalinowski J."/>
            <person name="Kampfer P."/>
            <person name="Glaeser S."/>
        </authorList>
    </citation>
    <scope>NUCLEOTIDE SEQUENCE [LARGE SCALE GENOMIC DNA]</scope>
    <source>
        <strain evidence="9 10">DSM 40017</strain>
    </source>
</reference>
<evidence type="ECO:0000256" key="2">
    <source>
        <dbReference type="ARBA" id="ARBA00001964"/>
    </source>
</evidence>
<dbReference type="RefSeq" id="WP_059210764.1">
    <property type="nucleotide sequence ID" value="NZ_KQ948675.1"/>
</dbReference>
<protein>
    <recommendedName>
        <fullName evidence="7">Dihydrolipoamide acetyltransferase component of pyruvate dehydrogenase complex</fullName>
        <ecNumber evidence="7">2.3.1.-</ecNumber>
    </recommendedName>
</protein>
<dbReference type="FunFam" id="3.40.50.970:FF:000001">
    <property type="entry name" value="Pyruvate dehydrogenase E1 beta subunit"/>
    <property type="match status" value="1"/>
</dbReference>
<dbReference type="STRING" id="58343.AQJ46_42785"/>
<dbReference type="Gene3D" id="3.40.50.970">
    <property type="match status" value="1"/>
</dbReference>
<dbReference type="Gene3D" id="3.30.559.10">
    <property type="entry name" value="Chloramphenicol acetyltransferase-like domain"/>
    <property type="match status" value="1"/>
</dbReference>
<evidence type="ECO:0000313" key="9">
    <source>
        <dbReference type="EMBL" id="KUN58605.1"/>
    </source>
</evidence>
<dbReference type="InterPro" id="IPR011053">
    <property type="entry name" value="Single_hybrid_motif"/>
</dbReference>
<dbReference type="CDD" id="cd07036">
    <property type="entry name" value="TPP_PYR_E1-PDHc-beta_like"/>
    <property type="match status" value="1"/>
</dbReference>
<sequence>MTQALEPTSMAQAFNTALRDALAADERVLVFGEDVGRLGGVFRITDGLADAFGDRRCFDTPVSEAGIAGLAIGLAMAGFRPVVEMQFDAFAYPAFEQIASHMAKMRNRTRGRVGLPIVVRIPYGGGIGAVEHHSDSSEAYYAHTAGLKVVTPATTADAYSLLREAIEDPDPVIFLEPKRHYWTKEETALPCRTEPFGTAAVRRPGIDATLVAYGPSVAVALAAAAEAAAVGLDVEVLDLRTLVPLDDRALTESVRRTGRCLVVHESQGFAGVGAEIAALVQERCFDALRAPVLRVTGLDVPYPPPLLEGAYLPGVARVLAGLHRLSGVDGRPADRPVPPAAGRTFSLPDLGEGLTEAELLEWKVEVGDPVAHDQVVAEVETAKSVVTLPSPFAGTVTALHCPAGEVVRVGAPLLSVAEPDNASGAVLTGYGTGASERWSPSHARQEGGVEASDARVAMRATAEKFLRAHRDTPSVTIWADVDATGLLAERASRGAGLLALLARACLTGLAEFPEFNSRVDSDRGEVVRLSRVHLGFAAQTPKGLVVPVVRDADRLPLDALAAELRRLTDLARQDALPVGHRTGGTFTLNNYGVFEVDGATPLLNHPQVAMLGVGRVTDRPWAVDGRVEVRKVVSLSLTFDHRVCDGGTAAGFLRHVVDAVGGGSVGGG</sequence>
<dbReference type="SUPFAM" id="SSF51230">
    <property type="entry name" value="Single hybrid motif"/>
    <property type="match status" value="1"/>
</dbReference>
<dbReference type="PROSITE" id="PS00189">
    <property type="entry name" value="LIPOYL"/>
    <property type="match status" value="1"/>
</dbReference>
<dbReference type="InterPro" id="IPR033248">
    <property type="entry name" value="Transketolase_C"/>
</dbReference>
<accession>A0A117QX06</accession>
<evidence type="ECO:0000256" key="7">
    <source>
        <dbReference type="RuleBase" id="RU003423"/>
    </source>
</evidence>
<dbReference type="CDD" id="cd06849">
    <property type="entry name" value="lipoyl_domain"/>
    <property type="match status" value="1"/>
</dbReference>
<dbReference type="InterPro" id="IPR005475">
    <property type="entry name" value="Transketolase-like_Pyr-bd"/>
</dbReference>
<keyword evidence="4 7" id="KW-0450">Lipoyl</keyword>
<dbReference type="InterPro" id="IPR001078">
    <property type="entry name" value="2-oxoacid_DH_actylTfrase"/>
</dbReference>
<feature type="domain" description="Lipoyl-binding" evidence="8">
    <location>
        <begin position="342"/>
        <end position="417"/>
    </location>
</feature>
<dbReference type="Proteomes" id="UP000053669">
    <property type="component" value="Unassembled WGS sequence"/>
</dbReference>
<evidence type="ECO:0000256" key="6">
    <source>
        <dbReference type="ARBA" id="ARBA00023052"/>
    </source>
</evidence>
<comment type="caution">
    <text evidence="9">The sequence shown here is derived from an EMBL/GenBank/DDBJ whole genome shotgun (WGS) entry which is preliminary data.</text>
</comment>
<keyword evidence="6" id="KW-0786">Thiamine pyrophosphate</keyword>
<dbReference type="SUPFAM" id="SSF52922">
    <property type="entry name" value="TK C-terminal domain-like"/>
    <property type="match status" value="1"/>
</dbReference>
<comment type="similarity">
    <text evidence="3 7">Belongs to the 2-oxoacid dehydrogenase family.</text>
</comment>
<dbReference type="InterPro" id="IPR000089">
    <property type="entry name" value="Biotin_lipoyl"/>
</dbReference>
<gene>
    <name evidence="9" type="ORF">AQJ46_42785</name>
</gene>
<dbReference type="Gene3D" id="3.40.50.920">
    <property type="match status" value="1"/>
</dbReference>
<dbReference type="InterPro" id="IPR023213">
    <property type="entry name" value="CAT-like_dom_sf"/>
</dbReference>
<comment type="cofactor">
    <cofactor evidence="2">
        <name>thiamine diphosphate</name>
        <dbReference type="ChEBI" id="CHEBI:58937"/>
    </cofactor>
</comment>
<dbReference type="InterPro" id="IPR029061">
    <property type="entry name" value="THDP-binding"/>
</dbReference>
<evidence type="ECO:0000256" key="1">
    <source>
        <dbReference type="ARBA" id="ARBA00001938"/>
    </source>
</evidence>
<dbReference type="SUPFAM" id="SSF52518">
    <property type="entry name" value="Thiamin diphosphate-binding fold (THDP-binding)"/>
    <property type="match status" value="1"/>
</dbReference>
<dbReference type="Pfam" id="PF00364">
    <property type="entry name" value="Biotin_lipoyl"/>
    <property type="match status" value="1"/>
</dbReference>
<evidence type="ECO:0000256" key="4">
    <source>
        <dbReference type="ARBA" id="ARBA00022823"/>
    </source>
</evidence>
<evidence type="ECO:0000256" key="3">
    <source>
        <dbReference type="ARBA" id="ARBA00007317"/>
    </source>
</evidence>
<dbReference type="Pfam" id="PF00198">
    <property type="entry name" value="2-oxoacid_dh"/>
    <property type="match status" value="1"/>
</dbReference>
<keyword evidence="5" id="KW-0560">Oxidoreductase</keyword>
<dbReference type="PANTHER" id="PTHR43257:SF2">
    <property type="entry name" value="PYRUVATE DEHYDROGENASE E1 COMPONENT SUBUNIT BETA"/>
    <property type="match status" value="1"/>
</dbReference>
<dbReference type="FunFam" id="3.40.50.920:FF:000001">
    <property type="entry name" value="Pyruvate dehydrogenase E1 beta subunit"/>
    <property type="match status" value="1"/>
</dbReference>
<evidence type="ECO:0000259" key="8">
    <source>
        <dbReference type="PROSITE" id="PS50968"/>
    </source>
</evidence>
<name>A0A117QX06_9ACTN</name>
<dbReference type="SMART" id="SM00861">
    <property type="entry name" value="Transket_pyr"/>
    <property type="match status" value="1"/>
</dbReference>
<dbReference type="GO" id="GO:0016746">
    <property type="term" value="F:acyltransferase activity"/>
    <property type="evidence" value="ECO:0007669"/>
    <property type="project" value="UniProtKB-KW"/>
</dbReference>
<organism evidence="9 10">
    <name type="scientific">Streptomyces canus</name>
    <dbReference type="NCBI Taxonomy" id="58343"/>
    <lineage>
        <taxon>Bacteria</taxon>
        <taxon>Bacillati</taxon>
        <taxon>Actinomycetota</taxon>
        <taxon>Actinomycetes</taxon>
        <taxon>Kitasatosporales</taxon>
        <taxon>Streptomycetaceae</taxon>
        <taxon>Streptomyces</taxon>
        <taxon>Streptomyces aurantiacus group</taxon>
    </lineage>
</organism>
<evidence type="ECO:0000313" key="10">
    <source>
        <dbReference type="Proteomes" id="UP000053669"/>
    </source>
</evidence>
<keyword evidence="7" id="KW-0808">Transferase</keyword>
<dbReference type="AlphaFoldDB" id="A0A117QX06"/>
<dbReference type="Pfam" id="PF02780">
    <property type="entry name" value="Transketolase_C"/>
    <property type="match status" value="1"/>
</dbReference>
<dbReference type="EC" id="2.3.1.-" evidence="7"/>
<proteinExistence type="inferred from homology"/>
<dbReference type="Pfam" id="PF02779">
    <property type="entry name" value="Transket_pyr"/>
    <property type="match status" value="1"/>
</dbReference>
<comment type="cofactor">
    <cofactor evidence="1 7">
        <name>(R)-lipoate</name>
        <dbReference type="ChEBI" id="CHEBI:83088"/>
    </cofactor>
</comment>
<dbReference type="PROSITE" id="PS50968">
    <property type="entry name" value="BIOTINYL_LIPOYL"/>
    <property type="match status" value="1"/>
</dbReference>
<evidence type="ECO:0000256" key="5">
    <source>
        <dbReference type="ARBA" id="ARBA00023002"/>
    </source>
</evidence>
<dbReference type="EMBL" id="LMWU01000056">
    <property type="protein sequence ID" value="KUN58605.1"/>
    <property type="molecule type" value="Genomic_DNA"/>
</dbReference>
<dbReference type="SUPFAM" id="SSF52777">
    <property type="entry name" value="CoA-dependent acyltransferases"/>
    <property type="match status" value="1"/>
</dbReference>
<keyword evidence="7" id="KW-0012">Acyltransferase</keyword>
<dbReference type="PANTHER" id="PTHR43257">
    <property type="entry name" value="PYRUVATE DEHYDROGENASE E1 COMPONENT BETA SUBUNIT"/>
    <property type="match status" value="1"/>
</dbReference>
<dbReference type="Gene3D" id="2.40.50.100">
    <property type="match status" value="1"/>
</dbReference>
<dbReference type="InterPro" id="IPR003016">
    <property type="entry name" value="2-oxoA_DH_lipoyl-BS"/>
</dbReference>
<dbReference type="GO" id="GO:0016491">
    <property type="term" value="F:oxidoreductase activity"/>
    <property type="evidence" value="ECO:0007669"/>
    <property type="project" value="UniProtKB-KW"/>
</dbReference>
<dbReference type="GO" id="GO:0000287">
    <property type="term" value="F:magnesium ion binding"/>
    <property type="evidence" value="ECO:0007669"/>
    <property type="project" value="UniProtKB-ARBA"/>
</dbReference>
<dbReference type="InterPro" id="IPR009014">
    <property type="entry name" value="Transketo_C/PFOR_II"/>
</dbReference>